<accession>A0AAD1XG42</accession>
<dbReference type="SUPFAM" id="SSF52317">
    <property type="entry name" value="Class I glutamine amidotransferase-like"/>
    <property type="match status" value="1"/>
</dbReference>
<evidence type="ECO:0000256" key="6">
    <source>
        <dbReference type="ARBA" id="ARBA00022801"/>
    </source>
</evidence>
<dbReference type="Pfam" id="PF07722">
    <property type="entry name" value="Peptidase_C26"/>
    <property type="match status" value="1"/>
</dbReference>
<evidence type="ECO:0000256" key="8">
    <source>
        <dbReference type="PROSITE-ProRule" id="PRU00607"/>
    </source>
</evidence>
<dbReference type="PROSITE" id="PS51273">
    <property type="entry name" value="GATASE_TYPE_1"/>
    <property type="match status" value="1"/>
</dbReference>
<sequence length="324" mass="37287">MINKDVMGNQKVKKCETMKGNWANERPMIGIFTQPYNETNDYIMASYVKFIQAAGARVAPIIWRDSDEHILNLVPKLNGVLFPGGSTPFRNRDGSLTEHSRKVELVLNKAKDLNNQLTSQPSLHSYYPILSICMGFQQIIQSEAPYQDVVQLHKFTEIDVSNTLTITSTTSKSTLLSQIPPHLLTALQNQRIIYYHHRDGIVPSTWEKYSSLKDNYHLLATSHDKNGIEYVAIIESKKYPIWGVQFHPEKNAFSWKAGSKIPHCKSSIEFSQFLANFFVKEARKNSNKFDSEEEAFEHMIEHFPVHVNNERKHDVYIFDGERKP</sequence>
<evidence type="ECO:0000313" key="9">
    <source>
        <dbReference type="EMBL" id="CAI2370932.1"/>
    </source>
</evidence>
<evidence type="ECO:0000313" key="10">
    <source>
        <dbReference type="Proteomes" id="UP001295684"/>
    </source>
</evidence>
<reference evidence="9" key="1">
    <citation type="submission" date="2023-07" db="EMBL/GenBank/DDBJ databases">
        <authorList>
            <consortium name="AG Swart"/>
            <person name="Singh M."/>
            <person name="Singh A."/>
            <person name="Seah K."/>
            <person name="Emmerich C."/>
        </authorList>
    </citation>
    <scope>NUCLEOTIDE SEQUENCE</scope>
    <source>
        <strain evidence="9">DP1</strain>
    </source>
</reference>
<comment type="caution">
    <text evidence="9">The sequence shown here is derived from an EMBL/GenBank/DDBJ whole genome shotgun (WGS) entry which is preliminary data.</text>
</comment>
<dbReference type="Proteomes" id="UP001295684">
    <property type="component" value="Unassembled WGS sequence"/>
</dbReference>
<dbReference type="GO" id="GO:0005773">
    <property type="term" value="C:vacuole"/>
    <property type="evidence" value="ECO:0007669"/>
    <property type="project" value="TreeGrafter"/>
</dbReference>
<dbReference type="InterPro" id="IPR015527">
    <property type="entry name" value="Pept_C26_g-glut_hydrolase"/>
</dbReference>
<organism evidence="9 10">
    <name type="scientific">Euplotes crassus</name>
    <dbReference type="NCBI Taxonomy" id="5936"/>
    <lineage>
        <taxon>Eukaryota</taxon>
        <taxon>Sar</taxon>
        <taxon>Alveolata</taxon>
        <taxon>Ciliophora</taxon>
        <taxon>Intramacronucleata</taxon>
        <taxon>Spirotrichea</taxon>
        <taxon>Hypotrichia</taxon>
        <taxon>Euplotida</taxon>
        <taxon>Euplotidae</taxon>
        <taxon>Moneuplotes</taxon>
    </lineage>
</organism>
<feature type="active site" evidence="8">
    <location>
        <position position="247"/>
    </location>
</feature>
<evidence type="ECO:0000256" key="3">
    <source>
        <dbReference type="ARBA" id="ARBA00012886"/>
    </source>
</evidence>
<dbReference type="InterPro" id="IPR029062">
    <property type="entry name" value="Class_I_gatase-like"/>
</dbReference>
<keyword evidence="4" id="KW-0964">Secreted</keyword>
<keyword evidence="5" id="KW-0732">Signal</keyword>
<dbReference type="InterPro" id="IPR011697">
    <property type="entry name" value="Peptidase_C26"/>
</dbReference>
<dbReference type="PANTHER" id="PTHR11315:SF0">
    <property type="entry name" value="FOLATE GAMMA-GLUTAMYL HYDROLASE"/>
    <property type="match status" value="1"/>
</dbReference>
<evidence type="ECO:0000256" key="2">
    <source>
        <dbReference type="ARBA" id="ARBA00011083"/>
    </source>
</evidence>
<evidence type="ECO:0000256" key="5">
    <source>
        <dbReference type="ARBA" id="ARBA00022729"/>
    </source>
</evidence>
<feature type="active site" description="Proton donor" evidence="7">
    <location>
        <position position="247"/>
    </location>
</feature>
<dbReference type="GO" id="GO:0034722">
    <property type="term" value="F:gamma-glutamyl-peptidase activity"/>
    <property type="evidence" value="ECO:0007669"/>
    <property type="project" value="UniProtKB-UniRule"/>
</dbReference>
<gene>
    <name evidence="9" type="ORF">ECRASSUSDP1_LOCUS12252</name>
</gene>
<feature type="active site" description="Nucleophile" evidence="7 8">
    <location>
        <position position="133"/>
    </location>
</feature>
<evidence type="ECO:0000256" key="7">
    <source>
        <dbReference type="PIRSR" id="PIRSR615527-1"/>
    </source>
</evidence>
<keyword evidence="10" id="KW-1185">Reference proteome</keyword>
<evidence type="ECO:0000256" key="1">
    <source>
        <dbReference type="ARBA" id="ARBA00004239"/>
    </source>
</evidence>
<dbReference type="PANTHER" id="PTHR11315">
    <property type="entry name" value="PROTEASE FAMILY C26 GAMMA-GLUTAMYL HYDROLASE"/>
    <property type="match status" value="1"/>
</dbReference>
<comment type="similarity">
    <text evidence="2">Belongs to the peptidase C26 family.</text>
</comment>
<dbReference type="GO" id="GO:0046900">
    <property type="term" value="P:tetrahydrofolylpolyglutamate metabolic process"/>
    <property type="evidence" value="ECO:0007669"/>
    <property type="project" value="TreeGrafter"/>
</dbReference>
<protein>
    <recommendedName>
        <fullName evidence="3 8">folate gamma-glutamyl hydrolase</fullName>
        <ecNumber evidence="3 8">3.4.19.9</ecNumber>
    </recommendedName>
</protein>
<comment type="catalytic activity">
    <reaction evidence="8">
        <text>(6S)-5,6,7,8-tetrahydrofolyl-(gamma-L-Glu)(n) + (n-1) H2O = (6S)-5,6,7,8-tetrahydrofolate + (n-1) L-glutamate</text>
        <dbReference type="Rhea" id="RHEA:56784"/>
        <dbReference type="Rhea" id="RHEA-COMP:14738"/>
        <dbReference type="ChEBI" id="CHEBI:15377"/>
        <dbReference type="ChEBI" id="CHEBI:29985"/>
        <dbReference type="ChEBI" id="CHEBI:57453"/>
        <dbReference type="ChEBI" id="CHEBI:141005"/>
        <dbReference type="EC" id="3.4.19.9"/>
    </reaction>
</comment>
<dbReference type="Gene3D" id="3.40.50.880">
    <property type="match status" value="1"/>
</dbReference>
<dbReference type="AlphaFoldDB" id="A0AAD1XG42"/>
<keyword evidence="6 8" id="KW-0378">Hydrolase</keyword>
<dbReference type="GO" id="GO:0005576">
    <property type="term" value="C:extracellular region"/>
    <property type="evidence" value="ECO:0007669"/>
    <property type="project" value="UniProtKB-SubCell"/>
</dbReference>
<evidence type="ECO:0000256" key="4">
    <source>
        <dbReference type="ARBA" id="ARBA00022525"/>
    </source>
</evidence>
<dbReference type="PROSITE" id="PS51275">
    <property type="entry name" value="PEPTIDASE_C26_GGH"/>
    <property type="match status" value="1"/>
</dbReference>
<name>A0AAD1XG42_EUPCR</name>
<dbReference type="EMBL" id="CAMPGE010012151">
    <property type="protein sequence ID" value="CAI2370932.1"/>
    <property type="molecule type" value="Genomic_DNA"/>
</dbReference>
<proteinExistence type="inferred from homology"/>
<dbReference type="EC" id="3.4.19.9" evidence="3 8"/>
<comment type="subcellular location">
    <subcellularLocation>
        <location evidence="1">Secreted</location>
        <location evidence="1">Extracellular space</location>
    </subcellularLocation>
</comment>